<evidence type="ECO:0000259" key="2">
    <source>
        <dbReference type="Pfam" id="PF25954"/>
    </source>
</evidence>
<feature type="domain" description="CzcB-like barrel-sandwich hybrid" evidence="3">
    <location>
        <begin position="82"/>
        <end position="219"/>
    </location>
</feature>
<dbReference type="Pfam" id="PF25954">
    <property type="entry name" value="Beta-barrel_RND_2"/>
    <property type="match status" value="1"/>
</dbReference>
<dbReference type="Gene3D" id="2.40.420.20">
    <property type="match status" value="1"/>
</dbReference>
<dbReference type="InterPro" id="IPR051909">
    <property type="entry name" value="MFP_Cation_Efflux"/>
</dbReference>
<dbReference type="InterPro" id="IPR058649">
    <property type="entry name" value="CzcB_C"/>
</dbReference>
<dbReference type="NCBIfam" id="TIGR01730">
    <property type="entry name" value="RND_mfp"/>
    <property type="match status" value="1"/>
</dbReference>
<evidence type="ECO:0000256" key="1">
    <source>
        <dbReference type="ARBA" id="ARBA00022448"/>
    </source>
</evidence>
<dbReference type="InterPro" id="IPR006143">
    <property type="entry name" value="RND_pump_MFP"/>
</dbReference>
<dbReference type="GO" id="GO:0015679">
    <property type="term" value="P:plasma membrane copper ion transport"/>
    <property type="evidence" value="ECO:0007669"/>
    <property type="project" value="TreeGrafter"/>
</dbReference>
<dbReference type="InterPro" id="IPR058647">
    <property type="entry name" value="BSH_CzcB-like"/>
</dbReference>
<dbReference type="Gene3D" id="2.40.30.170">
    <property type="match status" value="1"/>
</dbReference>
<dbReference type="Pfam" id="PF25973">
    <property type="entry name" value="BSH_CzcB"/>
    <property type="match status" value="1"/>
</dbReference>
<reference evidence="5" key="1">
    <citation type="submission" date="2018-06" db="EMBL/GenBank/DDBJ databases">
        <authorList>
            <person name="Zhirakovskaya E."/>
        </authorList>
    </citation>
    <scope>NUCLEOTIDE SEQUENCE</scope>
</reference>
<dbReference type="AlphaFoldDB" id="A0A3B0RT72"/>
<sequence length="375" mass="39693">MTFAFKTIKTLVAVTALSVTGLTGSALAEEEDHGEEGIATMVELSAAERREKGVQTIRVARRALSEEINAPGEVSLNQYKSSQVTPRISAQVLSRHVQLGDEVAPGDRLVTLSSVQMAEAQGELIVASREWKRVEKLGRKVVSDRRFVAAQVAAQLAHAKVIAFGMTKAAASQLAGTGDASKATGAFTLYARQTGTVMSDDFVLGEFVEPGQVLYAIADESGVWVEARLAGSNSSRVVSGAQVRIKSSDGSIHSGSILQIRHMVDEDTRTLSARIAVSNAADALHAGQFVTALIETGKTAPLLAVPVAAVTLMNGSENVFVVKGNEFTPTPVLLGKTYGNWVEIKGGLSRGDEIASTKIFFLKSMILKSAIGDSH</sequence>
<gene>
    <name evidence="5" type="ORF">MNBD_ALPHA06-32</name>
</gene>
<organism evidence="5">
    <name type="scientific">hydrothermal vent metagenome</name>
    <dbReference type="NCBI Taxonomy" id="652676"/>
    <lineage>
        <taxon>unclassified sequences</taxon>
        <taxon>metagenomes</taxon>
        <taxon>ecological metagenomes</taxon>
    </lineage>
</organism>
<protein>
    <submittedName>
        <fullName evidence="5">Uncharacterized protein</fullName>
    </submittedName>
</protein>
<dbReference type="PANTHER" id="PTHR30097:SF4">
    <property type="entry name" value="SLR6042 PROTEIN"/>
    <property type="match status" value="1"/>
</dbReference>
<dbReference type="Pfam" id="PF25975">
    <property type="entry name" value="CzcB_C"/>
    <property type="match status" value="1"/>
</dbReference>
<dbReference type="GO" id="GO:0060003">
    <property type="term" value="P:copper ion export"/>
    <property type="evidence" value="ECO:0007669"/>
    <property type="project" value="TreeGrafter"/>
</dbReference>
<evidence type="ECO:0000259" key="4">
    <source>
        <dbReference type="Pfam" id="PF25975"/>
    </source>
</evidence>
<dbReference type="Gene3D" id="2.40.50.100">
    <property type="match status" value="1"/>
</dbReference>
<dbReference type="InterPro" id="IPR058792">
    <property type="entry name" value="Beta-barrel_RND_2"/>
</dbReference>
<evidence type="ECO:0000313" key="5">
    <source>
        <dbReference type="EMBL" id="VAV95099.1"/>
    </source>
</evidence>
<accession>A0A3B0RT72</accession>
<dbReference type="PANTHER" id="PTHR30097">
    <property type="entry name" value="CATION EFFLUX SYSTEM PROTEIN CUSB"/>
    <property type="match status" value="1"/>
</dbReference>
<name>A0A3B0RT72_9ZZZZ</name>
<dbReference type="Gene3D" id="1.10.287.470">
    <property type="entry name" value="Helix hairpin bin"/>
    <property type="match status" value="1"/>
</dbReference>
<dbReference type="SUPFAM" id="SSF111369">
    <property type="entry name" value="HlyD-like secretion proteins"/>
    <property type="match status" value="1"/>
</dbReference>
<feature type="domain" description="CusB-like beta-barrel" evidence="2">
    <location>
        <begin position="223"/>
        <end position="294"/>
    </location>
</feature>
<feature type="domain" description="CzcB-like C-terminal circularly permuted SH3-like" evidence="4">
    <location>
        <begin position="303"/>
        <end position="363"/>
    </location>
</feature>
<dbReference type="GO" id="GO:0030313">
    <property type="term" value="C:cell envelope"/>
    <property type="evidence" value="ECO:0007669"/>
    <property type="project" value="TreeGrafter"/>
</dbReference>
<dbReference type="GO" id="GO:0022857">
    <property type="term" value="F:transmembrane transporter activity"/>
    <property type="evidence" value="ECO:0007669"/>
    <property type="project" value="InterPro"/>
</dbReference>
<evidence type="ECO:0000259" key="3">
    <source>
        <dbReference type="Pfam" id="PF25973"/>
    </source>
</evidence>
<proteinExistence type="predicted"/>
<keyword evidence="1" id="KW-0813">Transport</keyword>
<dbReference type="GO" id="GO:0016020">
    <property type="term" value="C:membrane"/>
    <property type="evidence" value="ECO:0007669"/>
    <property type="project" value="InterPro"/>
</dbReference>
<dbReference type="EMBL" id="UOEE01000196">
    <property type="protein sequence ID" value="VAV95099.1"/>
    <property type="molecule type" value="Genomic_DNA"/>
</dbReference>